<feature type="domain" description="ER-bound oxygenase mpaB/mpaB'/Rubber oxygenase catalytic" evidence="1">
    <location>
        <begin position="118"/>
        <end position="250"/>
    </location>
</feature>
<reference evidence="2 3" key="1">
    <citation type="submission" date="2014-04" db="EMBL/GenBank/DDBJ databases">
        <title>Characterization and application of a salt tolerant electro-active bacterium.</title>
        <authorList>
            <person name="Yang L."/>
            <person name="Wei S."/>
            <person name="Tay Q.X.M."/>
        </authorList>
    </citation>
    <scope>NUCLEOTIDE SEQUENCE [LARGE SCALE GENOMIC DNA]</scope>
    <source>
        <strain evidence="2 3">LY1</strain>
    </source>
</reference>
<evidence type="ECO:0000259" key="1">
    <source>
        <dbReference type="Pfam" id="PF09995"/>
    </source>
</evidence>
<evidence type="ECO:0000313" key="3">
    <source>
        <dbReference type="Proteomes" id="UP000027821"/>
    </source>
</evidence>
<dbReference type="InterPro" id="IPR037473">
    <property type="entry name" value="Lcp-like"/>
</dbReference>
<protein>
    <recommendedName>
        <fullName evidence="1">ER-bound oxygenase mpaB/mpaB'/Rubber oxygenase catalytic domain-containing protein</fullName>
    </recommendedName>
</protein>
<evidence type="ECO:0000313" key="2">
    <source>
        <dbReference type="EMBL" id="KEO73950.1"/>
    </source>
</evidence>
<gene>
    <name evidence="2" type="ORF">EL17_07290</name>
</gene>
<dbReference type="GO" id="GO:0016491">
    <property type="term" value="F:oxidoreductase activity"/>
    <property type="evidence" value="ECO:0007669"/>
    <property type="project" value="InterPro"/>
</dbReference>
<organism evidence="2 3">
    <name type="scientific">Anditalea andensis</name>
    <dbReference type="NCBI Taxonomy" id="1048983"/>
    <lineage>
        <taxon>Bacteria</taxon>
        <taxon>Pseudomonadati</taxon>
        <taxon>Bacteroidota</taxon>
        <taxon>Cytophagia</taxon>
        <taxon>Cytophagales</taxon>
        <taxon>Cytophagaceae</taxon>
        <taxon>Anditalea</taxon>
    </lineage>
</organism>
<dbReference type="STRING" id="1048983.EL17_07290"/>
<dbReference type="eggNOG" id="ENOG502Z7TF">
    <property type="taxonomic scope" value="Bacteria"/>
</dbReference>
<name>A0A074L0D5_9BACT</name>
<sequence>MSKLNLYTDKAFDNLRHQKDPIADLAVKVLIAKPSLAEEINNWKSIPSILPETFPIDLVQFWQFYSTVPNQLDLSKVHRSQDFFSKKGNTYLGLLGFYSLPYCYAFGDGAQVLVRSKRILEDQGKRLIETAGFVLESFKPNSFMWDSSSLLVIAKVRLIHAFARYFIDRHDSTWDESWGSPINQEDMIGTNLAFSYLVIRGFRKVNQHLDQITVDALLHYWKIIGYYMGINIDYWPTDAKEAIYLEKLIRGRQMKHSDAGIKLINSLVSYYKKSVPPQLSNFVETMIAYLIGEKASACLAISKRYDLPPSIFAQVLKYNFKIQGSNSASYAHLASGFKKVVDQEYGGKASIQIPVIPSMPENVVHKRT</sequence>
<dbReference type="RefSeq" id="WP_051719889.1">
    <property type="nucleotide sequence ID" value="NZ_JMIH01000016.1"/>
</dbReference>
<dbReference type="InterPro" id="IPR018713">
    <property type="entry name" value="MPAB/Lcp_cat_dom"/>
</dbReference>
<keyword evidence="3" id="KW-1185">Reference proteome</keyword>
<accession>A0A074L0D5</accession>
<comment type="caution">
    <text evidence="2">The sequence shown here is derived from an EMBL/GenBank/DDBJ whole genome shotgun (WGS) entry which is preliminary data.</text>
</comment>
<dbReference type="OrthoDB" id="6072815at2"/>
<dbReference type="EMBL" id="JMIH01000016">
    <property type="protein sequence ID" value="KEO73950.1"/>
    <property type="molecule type" value="Genomic_DNA"/>
</dbReference>
<proteinExistence type="predicted"/>
<dbReference type="PANTHER" id="PTHR37539:SF1">
    <property type="entry name" value="ER-BOUND OXYGENASE MPAB_MPAB'_RUBBER OXYGENASE CATALYTIC DOMAIN-CONTAINING PROTEIN"/>
    <property type="match status" value="1"/>
</dbReference>
<dbReference type="Proteomes" id="UP000027821">
    <property type="component" value="Unassembled WGS sequence"/>
</dbReference>
<dbReference type="Pfam" id="PF09995">
    <property type="entry name" value="MPAB_Lcp_cat"/>
    <property type="match status" value="1"/>
</dbReference>
<dbReference type="PANTHER" id="PTHR37539">
    <property type="entry name" value="SECRETED PROTEIN-RELATED"/>
    <property type="match status" value="1"/>
</dbReference>
<dbReference type="AlphaFoldDB" id="A0A074L0D5"/>